<dbReference type="OrthoDB" id="4159887at2"/>
<evidence type="ECO:0000256" key="1">
    <source>
        <dbReference type="SAM" id="SignalP"/>
    </source>
</evidence>
<sequence length="219" mass="24561">MHHRRTAAALLAWLIALSTLTAGPAQATTGPRPHQAEIFATNNTAIITDPDDPRLKTRLTRFDRQVRRIIDDNGARTRRSTLLDGVFWSSDLQQTTYERSRRFDVDRTDTLELHHIADLIRKEFHQESVLTFEYLPQGSPRTDAVRIEVPGLDVRRLHDGLVADPAARDELFGGSVTLRGHLILVAELADLAIARRFVTAIGGDWSQATVRYGDSEFVG</sequence>
<gene>
    <name evidence="2" type="ORF">F8566_47720</name>
</gene>
<protein>
    <submittedName>
        <fullName evidence="2">Uncharacterized protein</fullName>
    </submittedName>
</protein>
<comment type="caution">
    <text evidence="2">The sequence shown here is derived from an EMBL/GenBank/DDBJ whole genome shotgun (WGS) entry which is preliminary data.</text>
</comment>
<evidence type="ECO:0000313" key="3">
    <source>
        <dbReference type="Proteomes" id="UP000468735"/>
    </source>
</evidence>
<accession>A0A6H9YJY4</accession>
<dbReference type="RefSeq" id="WP_151570801.1">
    <property type="nucleotide sequence ID" value="NZ_WBMT01000035.1"/>
</dbReference>
<feature type="chain" id="PRO_5026063284" evidence="1">
    <location>
        <begin position="28"/>
        <end position="219"/>
    </location>
</feature>
<dbReference type="Proteomes" id="UP000468735">
    <property type="component" value="Unassembled WGS sequence"/>
</dbReference>
<reference evidence="2 3" key="1">
    <citation type="submission" date="2019-09" db="EMBL/GenBank/DDBJ databases">
        <title>Actinomadura physcomitrii sp. nov., a novel actinomycete isolated from moss [Physcomitrium sphaericum (Ludw) Fuernr].</title>
        <authorList>
            <person name="Zhuang X."/>
            <person name="Liu C."/>
        </authorList>
    </citation>
    <scope>NUCLEOTIDE SEQUENCE [LARGE SCALE GENOMIC DNA]</scope>
    <source>
        <strain evidence="2 3">HMC1</strain>
    </source>
</reference>
<organism evidence="2 3">
    <name type="scientific">Actinomadura rudentiformis</name>
    <dbReference type="NCBI Taxonomy" id="359158"/>
    <lineage>
        <taxon>Bacteria</taxon>
        <taxon>Bacillati</taxon>
        <taxon>Actinomycetota</taxon>
        <taxon>Actinomycetes</taxon>
        <taxon>Streptosporangiales</taxon>
        <taxon>Thermomonosporaceae</taxon>
        <taxon>Actinomadura</taxon>
    </lineage>
</organism>
<keyword evidence="3" id="KW-1185">Reference proteome</keyword>
<proteinExistence type="predicted"/>
<name>A0A6H9YJY4_9ACTN</name>
<keyword evidence="1" id="KW-0732">Signal</keyword>
<evidence type="ECO:0000313" key="2">
    <source>
        <dbReference type="EMBL" id="KAB2339447.1"/>
    </source>
</evidence>
<feature type="signal peptide" evidence="1">
    <location>
        <begin position="1"/>
        <end position="27"/>
    </location>
</feature>
<dbReference type="AlphaFoldDB" id="A0A6H9YJY4"/>
<dbReference type="EMBL" id="WBMT01000035">
    <property type="protein sequence ID" value="KAB2339447.1"/>
    <property type="molecule type" value="Genomic_DNA"/>
</dbReference>